<organism evidence="1 2">
    <name type="scientific">Bacteroides clarus</name>
    <dbReference type="NCBI Taxonomy" id="626929"/>
    <lineage>
        <taxon>Bacteria</taxon>
        <taxon>Pseudomonadati</taxon>
        <taxon>Bacteroidota</taxon>
        <taxon>Bacteroidia</taxon>
        <taxon>Bacteroidales</taxon>
        <taxon>Bacteroidaceae</taxon>
        <taxon>Bacteroides</taxon>
    </lineage>
</organism>
<sequence length="101" mass="11311">MCQNSPCIEITPATIICGEGDFLFMRVSTHPLYCFAIPQGNSRKMRAQLWNMRARPPRDAGSDVTKYGLSHNKACAQTQQDVHPDTTVRALRQGIYGLPYP</sequence>
<name>A0A412Y833_9BACE</name>
<protein>
    <submittedName>
        <fullName evidence="1">Uncharacterized protein</fullName>
    </submittedName>
</protein>
<accession>A0A412Y833</accession>
<gene>
    <name evidence="1" type="ORF">DWW09_10060</name>
</gene>
<comment type="caution">
    <text evidence="1">The sequence shown here is derived from an EMBL/GenBank/DDBJ whole genome shotgun (WGS) entry which is preliminary data.</text>
</comment>
<dbReference type="Proteomes" id="UP000284366">
    <property type="component" value="Unassembled WGS sequence"/>
</dbReference>
<evidence type="ECO:0000313" key="2">
    <source>
        <dbReference type="Proteomes" id="UP000284366"/>
    </source>
</evidence>
<dbReference type="EMBL" id="QRZG01000015">
    <property type="protein sequence ID" value="RGV53575.1"/>
    <property type="molecule type" value="Genomic_DNA"/>
</dbReference>
<proteinExistence type="predicted"/>
<dbReference type="AlphaFoldDB" id="A0A412Y833"/>
<evidence type="ECO:0000313" key="1">
    <source>
        <dbReference type="EMBL" id="RGV53575.1"/>
    </source>
</evidence>
<reference evidence="1 2" key="1">
    <citation type="submission" date="2018-08" db="EMBL/GenBank/DDBJ databases">
        <title>A genome reference for cultivated species of the human gut microbiota.</title>
        <authorList>
            <person name="Zou Y."/>
            <person name="Xue W."/>
            <person name="Luo G."/>
        </authorList>
    </citation>
    <scope>NUCLEOTIDE SEQUENCE [LARGE SCALE GENOMIC DNA]</scope>
    <source>
        <strain evidence="1 2">AF14-27</strain>
    </source>
</reference>